<accession>A0AAJ1SQ81</accession>
<dbReference type="AlphaFoldDB" id="A0AAJ1SQ81"/>
<keyword evidence="2" id="KW-1185">Reference proteome</keyword>
<reference evidence="1 2" key="1">
    <citation type="submission" date="2023-08" db="EMBL/GenBank/DDBJ databases">
        <title>Whole genome sequencing of Enterococcus.</title>
        <authorList>
            <person name="Kaptchouang Tchatchouang C.D."/>
            <person name="Ateba C.N."/>
        </authorList>
    </citation>
    <scope>NUCLEOTIDE SEQUENCE [LARGE SCALE GENOMIC DNA]</scope>
    <source>
        <strain evidence="1 2">ENT3_CNKT_NWU</strain>
    </source>
</reference>
<comment type="caution">
    <text evidence="1">The sequence shown here is derived from an EMBL/GenBank/DDBJ whole genome shotgun (WGS) entry which is preliminary data.</text>
</comment>
<dbReference type="GO" id="GO:0016787">
    <property type="term" value="F:hydrolase activity"/>
    <property type="evidence" value="ECO:0007669"/>
    <property type="project" value="UniProtKB-KW"/>
</dbReference>
<dbReference type="PANTHER" id="PTHR47478">
    <property type="match status" value="1"/>
</dbReference>
<dbReference type="InterPro" id="IPR052550">
    <property type="entry name" value="Pyrimidine_5'-ntase_YjjG"/>
</dbReference>
<dbReference type="Gene3D" id="3.40.50.1000">
    <property type="entry name" value="HAD superfamily/HAD-like"/>
    <property type="match status" value="1"/>
</dbReference>
<dbReference type="RefSeq" id="WP_002305103.1">
    <property type="nucleotide sequence ID" value="NZ_BNJW01000036.1"/>
</dbReference>
<dbReference type="Pfam" id="PF00702">
    <property type="entry name" value="Hydrolase"/>
    <property type="match status" value="1"/>
</dbReference>
<dbReference type="InterPro" id="IPR036412">
    <property type="entry name" value="HAD-like_sf"/>
</dbReference>
<evidence type="ECO:0000313" key="2">
    <source>
        <dbReference type="Proteomes" id="UP001238215"/>
    </source>
</evidence>
<organism evidence="1 2">
    <name type="scientific">Enterococcus lactis</name>
    <dbReference type="NCBI Taxonomy" id="357441"/>
    <lineage>
        <taxon>Bacteria</taxon>
        <taxon>Bacillati</taxon>
        <taxon>Bacillota</taxon>
        <taxon>Bacilli</taxon>
        <taxon>Lactobacillales</taxon>
        <taxon>Enterococcaceae</taxon>
        <taxon>Enterococcus</taxon>
    </lineage>
</organism>
<sequence length="168" mass="19758">MTYKNIVFDLDDTLYDHQLPFKRSVEKCFPTIDIQQIDNIYKRFRYWSDVAFPKYTKKLISIEQLRIFRCQKTMEEFGIDSISRTEALDFQADYEYELDQITMIPEIHQLLLALHKNRIPIGILTNGPVDLQSRNSKILVPINILKSKISSLVSPLTEELQKIAMKVM</sequence>
<proteinExistence type="predicted"/>
<keyword evidence="1" id="KW-0378">Hydrolase</keyword>
<dbReference type="InterPro" id="IPR023198">
    <property type="entry name" value="PGP-like_dom2"/>
</dbReference>
<name>A0AAJ1SQ81_9ENTE</name>
<dbReference type="PANTHER" id="PTHR47478:SF1">
    <property type="entry name" value="PYRIMIDINE 5'-NUCLEOTIDASE YJJG"/>
    <property type="match status" value="1"/>
</dbReference>
<dbReference type="EMBL" id="JAVBZS010000089">
    <property type="protein sequence ID" value="MDP8591067.1"/>
    <property type="molecule type" value="Genomic_DNA"/>
</dbReference>
<dbReference type="SUPFAM" id="SSF56784">
    <property type="entry name" value="HAD-like"/>
    <property type="match status" value="1"/>
</dbReference>
<protein>
    <submittedName>
        <fullName evidence="1">HAD hydrolase-like protein</fullName>
    </submittedName>
</protein>
<evidence type="ECO:0000313" key="1">
    <source>
        <dbReference type="EMBL" id="MDP8591067.1"/>
    </source>
</evidence>
<dbReference type="Gene3D" id="1.10.150.240">
    <property type="entry name" value="Putative phosphatase, domain 2"/>
    <property type="match status" value="1"/>
</dbReference>
<dbReference type="Proteomes" id="UP001238215">
    <property type="component" value="Unassembled WGS sequence"/>
</dbReference>
<gene>
    <name evidence="1" type="ORF">RAN64_13910</name>
</gene>
<dbReference type="InterPro" id="IPR023214">
    <property type="entry name" value="HAD_sf"/>
</dbReference>